<evidence type="ECO:0000256" key="1">
    <source>
        <dbReference type="SAM" id="MobiDB-lite"/>
    </source>
</evidence>
<keyword evidence="4" id="KW-1185">Reference proteome</keyword>
<accession>A0A1A9UJ66</accession>
<feature type="transmembrane region" description="Helical" evidence="2">
    <location>
        <begin position="15"/>
        <end position="35"/>
    </location>
</feature>
<keyword evidence="2" id="KW-0812">Transmembrane</keyword>
<feature type="region of interest" description="Disordered" evidence="1">
    <location>
        <begin position="54"/>
        <end position="84"/>
    </location>
</feature>
<dbReference type="Proteomes" id="UP000078200">
    <property type="component" value="Unassembled WGS sequence"/>
</dbReference>
<evidence type="ECO:0000256" key="2">
    <source>
        <dbReference type="SAM" id="Phobius"/>
    </source>
</evidence>
<protein>
    <submittedName>
        <fullName evidence="3">Uncharacterized protein</fullName>
    </submittedName>
</protein>
<dbReference type="VEuPathDB" id="VectorBase:GAUT006566"/>
<evidence type="ECO:0000313" key="3">
    <source>
        <dbReference type="EnsemblMetazoa" id="GAUT006566-PA"/>
    </source>
</evidence>
<dbReference type="AlphaFoldDB" id="A0A1A9UJ66"/>
<name>A0A1A9UJ66_GLOAU</name>
<dbReference type="EnsemblMetazoa" id="GAUT006566-RA">
    <property type="protein sequence ID" value="GAUT006566-PA"/>
    <property type="gene ID" value="GAUT006566"/>
</dbReference>
<feature type="compositionally biased region" description="Basic and acidic residues" evidence="1">
    <location>
        <begin position="61"/>
        <end position="84"/>
    </location>
</feature>
<proteinExistence type="predicted"/>
<sequence length="116" mass="13220">MSKIKLDKSFNKSSIFVLIVVFVIDKLAQLIYPIIQRCIDMLDKWRDWYEEVATKNGSEGATEKEKGRKRESEMEREKERKRKSEEDRLILVLALIASVSAAPGFLGGGGEILCID</sequence>
<feature type="transmembrane region" description="Helical" evidence="2">
    <location>
        <begin position="89"/>
        <end position="106"/>
    </location>
</feature>
<organism evidence="3 4">
    <name type="scientific">Glossina austeni</name>
    <name type="common">Savannah tsetse fly</name>
    <dbReference type="NCBI Taxonomy" id="7395"/>
    <lineage>
        <taxon>Eukaryota</taxon>
        <taxon>Metazoa</taxon>
        <taxon>Ecdysozoa</taxon>
        <taxon>Arthropoda</taxon>
        <taxon>Hexapoda</taxon>
        <taxon>Insecta</taxon>
        <taxon>Pterygota</taxon>
        <taxon>Neoptera</taxon>
        <taxon>Endopterygota</taxon>
        <taxon>Diptera</taxon>
        <taxon>Brachycera</taxon>
        <taxon>Muscomorpha</taxon>
        <taxon>Hippoboscoidea</taxon>
        <taxon>Glossinidae</taxon>
        <taxon>Glossina</taxon>
    </lineage>
</organism>
<evidence type="ECO:0000313" key="4">
    <source>
        <dbReference type="Proteomes" id="UP000078200"/>
    </source>
</evidence>
<keyword evidence="2" id="KW-0472">Membrane</keyword>
<keyword evidence="2" id="KW-1133">Transmembrane helix</keyword>
<reference evidence="3" key="1">
    <citation type="submission" date="2020-05" db="UniProtKB">
        <authorList>
            <consortium name="EnsemblMetazoa"/>
        </authorList>
    </citation>
    <scope>IDENTIFICATION</scope>
    <source>
        <strain evidence="3">TTRI</strain>
    </source>
</reference>